<dbReference type="SUPFAM" id="SSF48726">
    <property type="entry name" value="Immunoglobulin"/>
    <property type="match status" value="2"/>
</dbReference>
<dbReference type="GO" id="GO:0043025">
    <property type="term" value="C:neuronal cell body"/>
    <property type="evidence" value="ECO:0007669"/>
    <property type="project" value="TreeGrafter"/>
</dbReference>
<sequence>MFIFSAFILIIFPIISTINAIPPKLDEFKSSRMLKNGAKFKILCVILEGTKPFQFEWRFNDHQLSKSSIASEYKIDSFNDDQSQLTIAKLDRKHSGTYSCLVRNNFGSDRQSTRLTVTGLSHQQFLLAINMWRIFSYLKFKTFILFSFAFVYSFMFHSDEIKMLPNMLIFYIFAFLSIFISVISQSPPKLVELVPRRSQNVGTKLNLFCSVHEGQSPFQFEWFKNDRPILVDSHVHKYQIDTSEDNSLLTIVNLNDHDSANYSCMVRNDFGFDSQTTILIVKGLFVTTIFCFITICGA</sequence>
<evidence type="ECO:0000313" key="7">
    <source>
        <dbReference type="Proteomes" id="UP000515146"/>
    </source>
</evidence>
<dbReference type="CDD" id="cd00096">
    <property type="entry name" value="Ig"/>
    <property type="match status" value="2"/>
</dbReference>
<dbReference type="InterPro" id="IPR013098">
    <property type="entry name" value="Ig_I-set"/>
</dbReference>
<dbReference type="FunFam" id="2.60.40.10:FF:000333">
    <property type="entry name" value="Down syndrome cell adhesion molecule"/>
    <property type="match status" value="1"/>
</dbReference>
<evidence type="ECO:0000259" key="6">
    <source>
        <dbReference type="PROSITE" id="PS50835"/>
    </source>
</evidence>
<feature type="transmembrane region" description="Helical" evidence="4">
    <location>
        <begin position="277"/>
        <end position="297"/>
    </location>
</feature>
<dbReference type="Pfam" id="PF13927">
    <property type="entry name" value="Ig_3"/>
    <property type="match status" value="1"/>
</dbReference>
<dbReference type="GO" id="GO:0005886">
    <property type="term" value="C:plasma membrane"/>
    <property type="evidence" value="ECO:0007669"/>
    <property type="project" value="TreeGrafter"/>
</dbReference>
<proteinExistence type="predicted"/>
<reference evidence="8" key="1">
    <citation type="submission" date="2025-08" db="UniProtKB">
        <authorList>
            <consortium name="RefSeq"/>
        </authorList>
    </citation>
    <scope>IDENTIFICATION</scope>
    <source>
        <strain evidence="8">Airmid</strain>
    </source>
</reference>
<dbReference type="InterPro" id="IPR036179">
    <property type="entry name" value="Ig-like_dom_sf"/>
</dbReference>
<evidence type="ECO:0000256" key="3">
    <source>
        <dbReference type="ARBA" id="ARBA00023319"/>
    </source>
</evidence>
<dbReference type="AlphaFoldDB" id="A0A6P6Y4P7"/>
<dbReference type="GO" id="GO:0050808">
    <property type="term" value="P:synapse organization"/>
    <property type="evidence" value="ECO:0007669"/>
    <property type="project" value="TreeGrafter"/>
</dbReference>
<dbReference type="InterPro" id="IPR003599">
    <property type="entry name" value="Ig_sub"/>
</dbReference>
<gene>
    <name evidence="8" type="primary">LOC113793549</name>
</gene>
<keyword evidence="4" id="KW-0812">Transmembrane</keyword>
<dbReference type="RefSeq" id="XP_027199399.1">
    <property type="nucleotide sequence ID" value="XM_027343598.1"/>
</dbReference>
<feature type="domain" description="Ig-like" evidence="6">
    <location>
        <begin position="23"/>
        <end position="118"/>
    </location>
</feature>
<dbReference type="InterPro" id="IPR013783">
    <property type="entry name" value="Ig-like_fold"/>
</dbReference>
<dbReference type="InterPro" id="IPR003598">
    <property type="entry name" value="Ig_sub2"/>
</dbReference>
<dbReference type="Proteomes" id="UP000515146">
    <property type="component" value="Unplaced"/>
</dbReference>
<dbReference type="InterPro" id="IPR007110">
    <property type="entry name" value="Ig-like_dom"/>
</dbReference>
<evidence type="ECO:0000256" key="4">
    <source>
        <dbReference type="SAM" id="Phobius"/>
    </source>
</evidence>
<dbReference type="PANTHER" id="PTHR45080:SF8">
    <property type="entry name" value="IG-LIKE DOMAIN-CONTAINING PROTEIN"/>
    <property type="match status" value="1"/>
</dbReference>
<dbReference type="InParanoid" id="A0A6P6Y4P7"/>
<dbReference type="OrthoDB" id="2152335at2759"/>
<evidence type="ECO:0000256" key="1">
    <source>
        <dbReference type="ARBA" id="ARBA00022729"/>
    </source>
</evidence>
<keyword evidence="7" id="KW-1185">Reference proteome</keyword>
<feature type="transmembrane region" description="Helical" evidence="4">
    <location>
        <begin position="168"/>
        <end position="186"/>
    </location>
</feature>
<dbReference type="GO" id="GO:0007156">
    <property type="term" value="P:homophilic cell adhesion via plasma membrane adhesion molecules"/>
    <property type="evidence" value="ECO:0007669"/>
    <property type="project" value="TreeGrafter"/>
</dbReference>
<feature type="domain" description="Ig-like" evidence="6">
    <location>
        <begin position="188"/>
        <end position="279"/>
    </location>
</feature>
<protein>
    <submittedName>
        <fullName evidence="8">Titin-like</fullName>
    </submittedName>
</protein>
<dbReference type="Pfam" id="PF07679">
    <property type="entry name" value="I-set"/>
    <property type="match status" value="1"/>
</dbReference>
<dbReference type="Gene3D" id="2.60.40.10">
    <property type="entry name" value="Immunoglobulins"/>
    <property type="match status" value="2"/>
</dbReference>
<dbReference type="InterPro" id="IPR050958">
    <property type="entry name" value="Cell_Adh-Cytoskel_Orgn"/>
</dbReference>
<feature type="signal peptide" evidence="5">
    <location>
        <begin position="1"/>
        <end position="20"/>
    </location>
</feature>
<keyword evidence="1 5" id="KW-0732">Signal</keyword>
<keyword evidence="3" id="KW-0393">Immunoglobulin domain</keyword>
<dbReference type="GO" id="GO:0030424">
    <property type="term" value="C:axon"/>
    <property type="evidence" value="ECO:0007669"/>
    <property type="project" value="TreeGrafter"/>
</dbReference>
<feature type="transmembrane region" description="Helical" evidence="4">
    <location>
        <begin position="134"/>
        <end position="156"/>
    </location>
</feature>
<feature type="chain" id="PRO_5028318991" evidence="5">
    <location>
        <begin position="21"/>
        <end position="298"/>
    </location>
</feature>
<evidence type="ECO:0000256" key="5">
    <source>
        <dbReference type="SAM" id="SignalP"/>
    </source>
</evidence>
<dbReference type="SMART" id="SM00408">
    <property type="entry name" value="IGc2"/>
    <property type="match status" value="2"/>
</dbReference>
<dbReference type="KEGG" id="dpte:113793549"/>
<dbReference type="PROSITE" id="PS50835">
    <property type="entry name" value="IG_LIKE"/>
    <property type="match status" value="2"/>
</dbReference>
<dbReference type="GO" id="GO:0008046">
    <property type="term" value="F:axon guidance receptor activity"/>
    <property type="evidence" value="ECO:0007669"/>
    <property type="project" value="TreeGrafter"/>
</dbReference>
<accession>A0A6P6Y4P7</accession>
<name>A0A6P6Y4P7_DERPT</name>
<evidence type="ECO:0000313" key="8">
    <source>
        <dbReference type="RefSeq" id="XP_027199399.1"/>
    </source>
</evidence>
<keyword evidence="4" id="KW-0472">Membrane</keyword>
<organism evidence="7 8">
    <name type="scientific">Dermatophagoides pteronyssinus</name>
    <name type="common">European house dust mite</name>
    <dbReference type="NCBI Taxonomy" id="6956"/>
    <lineage>
        <taxon>Eukaryota</taxon>
        <taxon>Metazoa</taxon>
        <taxon>Ecdysozoa</taxon>
        <taxon>Arthropoda</taxon>
        <taxon>Chelicerata</taxon>
        <taxon>Arachnida</taxon>
        <taxon>Acari</taxon>
        <taxon>Acariformes</taxon>
        <taxon>Sarcoptiformes</taxon>
        <taxon>Astigmata</taxon>
        <taxon>Psoroptidia</taxon>
        <taxon>Analgoidea</taxon>
        <taxon>Pyroglyphidae</taxon>
        <taxon>Dermatophagoidinae</taxon>
        <taxon>Dermatophagoides</taxon>
    </lineage>
</organism>
<keyword evidence="4" id="KW-1133">Transmembrane helix</keyword>
<dbReference type="SMART" id="SM00409">
    <property type="entry name" value="IG"/>
    <property type="match status" value="2"/>
</dbReference>
<keyword evidence="2" id="KW-1015">Disulfide bond</keyword>
<dbReference type="PANTHER" id="PTHR45080">
    <property type="entry name" value="CONTACTIN 5"/>
    <property type="match status" value="1"/>
</dbReference>
<evidence type="ECO:0000256" key="2">
    <source>
        <dbReference type="ARBA" id="ARBA00023157"/>
    </source>
</evidence>